<dbReference type="UniPathway" id="UPA00222"/>
<accession>A0A7S3VJX6</accession>
<keyword evidence="8 11" id="KW-0812">Transmembrane</keyword>
<comment type="subcellular location">
    <subcellularLocation>
        <location evidence="1">Membrane</location>
        <topology evidence="1">Multi-pass membrane protein</topology>
    </subcellularLocation>
</comment>
<evidence type="ECO:0000256" key="6">
    <source>
        <dbReference type="ARBA" id="ARBA00022676"/>
    </source>
</evidence>
<dbReference type="SUPFAM" id="SSF53448">
    <property type="entry name" value="Nucleotide-diphospho-sugar transferases"/>
    <property type="match status" value="1"/>
</dbReference>
<dbReference type="EMBL" id="HBIP01008719">
    <property type="protein sequence ID" value="CAE0489710.1"/>
    <property type="molecule type" value="Transcribed_RNA"/>
</dbReference>
<evidence type="ECO:0000256" key="8">
    <source>
        <dbReference type="ARBA" id="ARBA00022692"/>
    </source>
</evidence>
<keyword evidence="10 11" id="KW-0472">Membrane</keyword>
<dbReference type="InterPro" id="IPR025993">
    <property type="entry name" value="Ceramide_glucosylTrfase"/>
</dbReference>
<evidence type="ECO:0000256" key="9">
    <source>
        <dbReference type="ARBA" id="ARBA00022989"/>
    </source>
</evidence>
<dbReference type="GO" id="GO:0008120">
    <property type="term" value="F:ceramide glucosyltransferase activity"/>
    <property type="evidence" value="ECO:0007669"/>
    <property type="project" value="UniProtKB-EC"/>
</dbReference>
<evidence type="ECO:0000256" key="1">
    <source>
        <dbReference type="ARBA" id="ARBA00004141"/>
    </source>
</evidence>
<dbReference type="Pfam" id="PF13506">
    <property type="entry name" value="Glyco_transf_21"/>
    <property type="match status" value="1"/>
</dbReference>
<dbReference type="PANTHER" id="PTHR12726:SF0">
    <property type="entry name" value="CERAMIDE GLUCOSYLTRANSFERASE"/>
    <property type="match status" value="1"/>
</dbReference>
<comment type="pathway">
    <text evidence="2">Lipid metabolism; sphingolipid metabolism.</text>
</comment>
<keyword evidence="9 11" id="KW-1133">Transmembrane helix</keyword>
<evidence type="ECO:0000256" key="7">
    <source>
        <dbReference type="ARBA" id="ARBA00022679"/>
    </source>
</evidence>
<comment type="pathway">
    <text evidence="3">Sphingolipid metabolism.</text>
</comment>
<sequence>MNWKFVENLVYVQGIVLFLVASLGWWWAGIMRRRERLRRKTFVNSKKDDACHADSDQYPPVSLIMPVKGCRAHSEANWASHLSMQYDGPVEFLFVGESEADPAWPCLRSLAAQQQHLQARGGDQSAGSRTVRLHVSGLSQRCSQKIHNLASAALAASPNSRYLLFLDDDVECHPSTLQDLVGTLERDPSLFMATGYPFDIPQEGAGLPAYCMLVYHLALLIPFSAQQRATFVWGGCMLLRADCLRPHDRYGILQAWLDGGYSDDLILAAQCGKQGLAVATPSFAIFPQRLEKDVSWSKYWNYLRRQLFVLDTYANSHNRLVNYTMAAVSTYFCVAFCAAAALVAFSGLQLALCALQSWKSWSTDSSNLSSTTGLSFSQVLGLADMGHAPILVCVLLLALLLAHVGLHFMTSEVLQLLAVLSPARPPIPISSFHVAYLLPALLVQCVLMPCCLAYTLLQPAVVWSGTRYFKSKGKVVKIER</sequence>
<dbReference type="Gene3D" id="3.90.550.10">
    <property type="entry name" value="Spore Coat Polysaccharide Biosynthesis Protein SpsA, Chain A"/>
    <property type="match status" value="1"/>
</dbReference>
<dbReference type="InterPro" id="IPR029044">
    <property type="entry name" value="Nucleotide-diphossugar_trans"/>
</dbReference>
<gene>
    <name evidence="12" type="ORF">DTER00134_LOCUS4781</name>
</gene>
<proteinExistence type="inferred from homology"/>
<feature type="transmembrane region" description="Helical" evidence="11">
    <location>
        <begin position="429"/>
        <end position="457"/>
    </location>
</feature>
<organism evidence="12">
    <name type="scientific">Dunaliella tertiolecta</name>
    <name type="common">Green alga</name>
    <dbReference type="NCBI Taxonomy" id="3047"/>
    <lineage>
        <taxon>Eukaryota</taxon>
        <taxon>Viridiplantae</taxon>
        <taxon>Chlorophyta</taxon>
        <taxon>core chlorophytes</taxon>
        <taxon>Chlorophyceae</taxon>
        <taxon>CS clade</taxon>
        <taxon>Chlamydomonadales</taxon>
        <taxon>Dunaliellaceae</taxon>
        <taxon>Dunaliella</taxon>
    </lineage>
</organism>
<dbReference type="EC" id="2.4.1.80" evidence="5"/>
<evidence type="ECO:0000256" key="4">
    <source>
        <dbReference type="ARBA" id="ARBA00006739"/>
    </source>
</evidence>
<dbReference type="GO" id="GO:0016020">
    <property type="term" value="C:membrane"/>
    <property type="evidence" value="ECO:0007669"/>
    <property type="project" value="UniProtKB-SubCell"/>
</dbReference>
<evidence type="ECO:0000256" key="3">
    <source>
        <dbReference type="ARBA" id="ARBA00004991"/>
    </source>
</evidence>
<evidence type="ECO:0000313" key="12">
    <source>
        <dbReference type="EMBL" id="CAE0489710.1"/>
    </source>
</evidence>
<dbReference type="PANTHER" id="PTHR12726">
    <property type="entry name" value="CERAMIDE GLUCOSYLTRANSFERASE"/>
    <property type="match status" value="1"/>
</dbReference>
<protein>
    <recommendedName>
        <fullName evidence="5">ceramide glucosyltransferase</fullName>
        <ecNumber evidence="5">2.4.1.80</ecNumber>
    </recommendedName>
</protein>
<feature type="transmembrane region" description="Helical" evidence="11">
    <location>
        <begin position="12"/>
        <end position="30"/>
    </location>
</feature>
<name>A0A7S3VJX6_DUNTE</name>
<evidence type="ECO:0000256" key="10">
    <source>
        <dbReference type="ARBA" id="ARBA00023136"/>
    </source>
</evidence>
<evidence type="ECO:0000256" key="2">
    <source>
        <dbReference type="ARBA" id="ARBA00004760"/>
    </source>
</evidence>
<feature type="transmembrane region" description="Helical" evidence="11">
    <location>
        <begin position="320"/>
        <end position="345"/>
    </location>
</feature>
<keyword evidence="6" id="KW-0328">Glycosyltransferase</keyword>
<keyword evidence="7" id="KW-0808">Transferase</keyword>
<reference evidence="12" key="1">
    <citation type="submission" date="2021-01" db="EMBL/GenBank/DDBJ databases">
        <authorList>
            <person name="Corre E."/>
            <person name="Pelletier E."/>
            <person name="Niang G."/>
            <person name="Scheremetjew M."/>
            <person name="Finn R."/>
            <person name="Kale V."/>
            <person name="Holt S."/>
            <person name="Cochrane G."/>
            <person name="Meng A."/>
            <person name="Brown T."/>
            <person name="Cohen L."/>
        </authorList>
    </citation>
    <scope>NUCLEOTIDE SEQUENCE</scope>
    <source>
        <strain evidence="12">CCMP1320</strain>
    </source>
</reference>
<comment type="similarity">
    <text evidence="4">Belongs to the glycosyltransferase 2 family.</text>
</comment>
<feature type="transmembrane region" description="Helical" evidence="11">
    <location>
        <begin position="390"/>
        <end position="409"/>
    </location>
</feature>
<evidence type="ECO:0000256" key="11">
    <source>
        <dbReference type="SAM" id="Phobius"/>
    </source>
</evidence>
<evidence type="ECO:0000256" key="5">
    <source>
        <dbReference type="ARBA" id="ARBA00012699"/>
    </source>
</evidence>
<dbReference type="GO" id="GO:0006679">
    <property type="term" value="P:glucosylceramide biosynthetic process"/>
    <property type="evidence" value="ECO:0007669"/>
    <property type="project" value="TreeGrafter"/>
</dbReference>
<dbReference type="AlphaFoldDB" id="A0A7S3VJX6"/>